<accession>A0AA39W8P1</accession>
<organism evidence="1 2">
    <name type="scientific">Acer saccharum</name>
    <name type="common">Sugar maple</name>
    <dbReference type="NCBI Taxonomy" id="4024"/>
    <lineage>
        <taxon>Eukaryota</taxon>
        <taxon>Viridiplantae</taxon>
        <taxon>Streptophyta</taxon>
        <taxon>Embryophyta</taxon>
        <taxon>Tracheophyta</taxon>
        <taxon>Spermatophyta</taxon>
        <taxon>Magnoliopsida</taxon>
        <taxon>eudicotyledons</taxon>
        <taxon>Gunneridae</taxon>
        <taxon>Pentapetalae</taxon>
        <taxon>rosids</taxon>
        <taxon>malvids</taxon>
        <taxon>Sapindales</taxon>
        <taxon>Sapindaceae</taxon>
        <taxon>Hippocastanoideae</taxon>
        <taxon>Acereae</taxon>
        <taxon>Acer</taxon>
    </lineage>
</organism>
<keyword evidence="2" id="KW-1185">Reference proteome</keyword>
<proteinExistence type="predicted"/>
<reference evidence="1" key="2">
    <citation type="submission" date="2023-06" db="EMBL/GenBank/DDBJ databases">
        <authorList>
            <person name="Swenson N.G."/>
            <person name="Wegrzyn J.L."/>
            <person name="Mcevoy S.L."/>
        </authorList>
    </citation>
    <scope>NUCLEOTIDE SEQUENCE</scope>
    <source>
        <strain evidence="1">NS2018</strain>
        <tissue evidence="1">Leaf</tissue>
    </source>
</reference>
<comment type="caution">
    <text evidence="1">The sequence shown here is derived from an EMBL/GenBank/DDBJ whole genome shotgun (WGS) entry which is preliminary data.</text>
</comment>
<reference evidence="1" key="1">
    <citation type="journal article" date="2022" name="Plant J.">
        <title>Strategies of tolerance reflected in two North American maple genomes.</title>
        <authorList>
            <person name="McEvoy S.L."/>
            <person name="Sezen U.U."/>
            <person name="Trouern-Trend A."/>
            <person name="McMahon S.M."/>
            <person name="Schaberg P.G."/>
            <person name="Yang J."/>
            <person name="Wegrzyn J.L."/>
            <person name="Swenson N.G."/>
        </authorList>
    </citation>
    <scope>NUCLEOTIDE SEQUENCE</scope>
    <source>
        <strain evidence="1">NS2018</strain>
    </source>
</reference>
<name>A0AA39W8P1_ACESA</name>
<dbReference type="EMBL" id="JAUESC010000001">
    <property type="protein sequence ID" value="KAK0607902.1"/>
    <property type="molecule type" value="Genomic_DNA"/>
</dbReference>
<dbReference type="AlphaFoldDB" id="A0AA39W8P1"/>
<evidence type="ECO:0000313" key="2">
    <source>
        <dbReference type="Proteomes" id="UP001168877"/>
    </source>
</evidence>
<evidence type="ECO:0000313" key="1">
    <source>
        <dbReference type="EMBL" id="KAK0607902.1"/>
    </source>
</evidence>
<sequence length="121" mass="13167">MKEVGAPHRLVSSKTKLCARGARPVLSFWKPEVPVVKQKSLNDETLTSPLSIDLHFFSHASLLSRSTSISSLTHLFYLDRPPSLLSRSAAHASHIKGIGSCENQAACQPSKFFKYCVGASA</sequence>
<gene>
    <name evidence="1" type="ORF">LWI29_022310</name>
</gene>
<dbReference type="Proteomes" id="UP001168877">
    <property type="component" value="Unassembled WGS sequence"/>
</dbReference>
<protein>
    <submittedName>
        <fullName evidence="1">Uncharacterized protein</fullName>
    </submittedName>
</protein>